<evidence type="ECO:0000313" key="12">
    <source>
        <dbReference type="Proteomes" id="UP001237642"/>
    </source>
</evidence>
<dbReference type="EC" id="2.3.2.27" evidence="2"/>
<organism evidence="11 12">
    <name type="scientific">Heracleum sosnowskyi</name>
    <dbReference type="NCBI Taxonomy" id="360622"/>
    <lineage>
        <taxon>Eukaryota</taxon>
        <taxon>Viridiplantae</taxon>
        <taxon>Streptophyta</taxon>
        <taxon>Embryophyta</taxon>
        <taxon>Tracheophyta</taxon>
        <taxon>Spermatophyta</taxon>
        <taxon>Magnoliopsida</taxon>
        <taxon>eudicotyledons</taxon>
        <taxon>Gunneridae</taxon>
        <taxon>Pentapetalae</taxon>
        <taxon>asterids</taxon>
        <taxon>campanulids</taxon>
        <taxon>Apiales</taxon>
        <taxon>Apiaceae</taxon>
        <taxon>Apioideae</taxon>
        <taxon>apioid superclade</taxon>
        <taxon>Tordylieae</taxon>
        <taxon>Tordyliinae</taxon>
        <taxon>Heracleum</taxon>
    </lineage>
</organism>
<feature type="compositionally biased region" description="Basic and acidic residues" evidence="9">
    <location>
        <begin position="99"/>
        <end position="111"/>
    </location>
</feature>
<name>A0AAD8M813_9APIA</name>
<dbReference type="PROSITE" id="PS50089">
    <property type="entry name" value="ZF_RING_2"/>
    <property type="match status" value="1"/>
</dbReference>
<dbReference type="Gene3D" id="3.30.40.10">
    <property type="entry name" value="Zinc/RING finger domain, C3HC4 (zinc finger)"/>
    <property type="match status" value="1"/>
</dbReference>
<evidence type="ECO:0000256" key="6">
    <source>
        <dbReference type="ARBA" id="ARBA00022786"/>
    </source>
</evidence>
<reference evidence="11" key="2">
    <citation type="submission" date="2023-05" db="EMBL/GenBank/DDBJ databases">
        <authorList>
            <person name="Schelkunov M.I."/>
        </authorList>
    </citation>
    <scope>NUCLEOTIDE SEQUENCE</scope>
    <source>
        <strain evidence="11">Hsosn_3</strain>
        <tissue evidence="11">Leaf</tissue>
    </source>
</reference>
<dbReference type="CDD" id="cd23116">
    <property type="entry name" value="RING-H2_AIRP1-like"/>
    <property type="match status" value="1"/>
</dbReference>
<evidence type="ECO:0000256" key="1">
    <source>
        <dbReference type="ARBA" id="ARBA00000900"/>
    </source>
</evidence>
<evidence type="ECO:0000256" key="2">
    <source>
        <dbReference type="ARBA" id="ARBA00012483"/>
    </source>
</evidence>
<evidence type="ECO:0000256" key="3">
    <source>
        <dbReference type="ARBA" id="ARBA00022679"/>
    </source>
</evidence>
<dbReference type="GO" id="GO:0061630">
    <property type="term" value="F:ubiquitin protein ligase activity"/>
    <property type="evidence" value="ECO:0007669"/>
    <property type="project" value="UniProtKB-EC"/>
</dbReference>
<evidence type="ECO:0000256" key="9">
    <source>
        <dbReference type="SAM" id="MobiDB-lite"/>
    </source>
</evidence>
<evidence type="ECO:0000256" key="8">
    <source>
        <dbReference type="PROSITE-ProRule" id="PRU00175"/>
    </source>
</evidence>
<keyword evidence="3" id="KW-0808">Transferase</keyword>
<evidence type="ECO:0000256" key="7">
    <source>
        <dbReference type="ARBA" id="ARBA00022833"/>
    </source>
</evidence>
<evidence type="ECO:0000256" key="4">
    <source>
        <dbReference type="ARBA" id="ARBA00022723"/>
    </source>
</evidence>
<comment type="caution">
    <text evidence="11">The sequence shown here is derived from an EMBL/GenBank/DDBJ whole genome shotgun (WGS) entry which is preliminary data.</text>
</comment>
<evidence type="ECO:0000256" key="5">
    <source>
        <dbReference type="ARBA" id="ARBA00022771"/>
    </source>
</evidence>
<dbReference type="PANTHER" id="PTHR46463">
    <property type="entry name" value="ZINC FINGER, RING/FYVE/PHD-TYPE"/>
    <property type="match status" value="1"/>
</dbReference>
<comment type="catalytic activity">
    <reaction evidence="1">
        <text>S-ubiquitinyl-[E2 ubiquitin-conjugating enzyme]-L-cysteine + [acceptor protein]-L-lysine = [E2 ubiquitin-conjugating enzyme]-L-cysteine + N(6)-ubiquitinyl-[acceptor protein]-L-lysine.</text>
        <dbReference type="EC" id="2.3.2.27"/>
    </reaction>
</comment>
<keyword evidence="5 8" id="KW-0863">Zinc-finger</keyword>
<dbReference type="InterPro" id="IPR001841">
    <property type="entry name" value="Znf_RING"/>
</dbReference>
<gene>
    <name evidence="11" type="ORF">POM88_039657</name>
</gene>
<dbReference type="Proteomes" id="UP001237642">
    <property type="component" value="Unassembled WGS sequence"/>
</dbReference>
<evidence type="ECO:0000259" key="10">
    <source>
        <dbReference type="PROSITE" id="PS50089"/>
    </source>
</evidence>
<protein>
    <recommendedName>
        <fullName evidence="2">RING-type E3 ubiquitin transferase</fullName>
        <ecNumber evidence="2">2.3.2.27</ecNumber>
    </recommendedName>
</protein>
<keyword evidence="7" id="KW-0862">Zinc</keyword>
<feature type="compositionally biased region" description="Low complexity" evidence="9">
    <location>
        <begin position="53"/>
        <end position="72"/>
    </location>
</feature>
<keyword evidence="6" id="KW-0833">Ubl conjugation pathway</keyword>
<keyword evidence="4" id="KW-0479">Metal-binding</keyword>
<proteinExistence type="predicted"/>
<dbReference type="AlphaFoldDB" id="A0AAD8M813"/>
<sequence>MGAVCCCLRDECEDDANLNSSVYRNCVCLRCFVQGCVHAYVSIFQRGEEQTNSSVTQGTGSFSSTTSENSLSDMYRSPPRPLPYDADTRYFRLQRDGLVSRREKGTSHSQEESNPLRMSDSDADSEPLVAANKWNEPTCEEGSKECDSKSAVRLSMGRMSGTGFAHIYSSSEDEDVCPTCLEEYTTENPKIITKCSHHYHLGCIYEWMERSDSCPVCGTMMEFDETT</sequence>
<accession>A0AAD8M813</accession>
<evidence type="ECO:0000313" key="11">
    <source>
        <dbReference type="EMBL" id="KAK1364096.1"/>
    </source>
</evidence>
<dbReference type="GO" id="GO:0008270">
    <property type="term" value="F:zinc ion binding"/>
    <property type="evidence" value="ECO:0007669"/>
    <property type="project" value="UniProtKB-KW"/>
</dbReference>
<keyword evidence="12" id="KW-1185">Reference proteome</keyword>
<dbReference type="EMBL" id="JAUIZM010000009">
    <property type="protein sequence ID" value="KAK1364096.1"/>
    <property type="molecule type" value="Genomic_DNA"/>
</dbReference>
<feature type="region of interest" description="Disordered" evidence="9">
    <location>
        <begin position="48"/>
        <end position="87"/>
    </location>
</feature>
<dbReference type="SUPFAM" id="SSF57850">
    <property type="entry name" value="RING/U-box"/>
    <property type="match status" value="1"/>
</dbReference>
<feature type="domain" description="RING-type" evidence="10">
    <location>
        <begin position="177"/>
        <end position="217"/>
    </location>
</feature>
<dbReference type="InterPro" id="IPR013083">
    <property type="entry name" value="Znf_RING/FYVE/PHD"/>
</dbReference>
<dbReference type="PANTHER" id="PTHR46463:SF86">
    <property type="entry name" value="RING-TYPE DOMAIN-CONTAINING PROTEIN"/>
    <property type="match status" value="1"/>
</dbReference>
<reference evidence="11" key="1">
    <citation type="submission" date="2023-02" db="EMBL/GenBank/DDBJ databases">
        <title>Genome of toxic invasive species Heracleum sosnowskyi carries increased number of genes despite the absence of recent whole-genome duplications.</title>
        <authorList>
            <person name="Schelkunov M."/>
            <person name="Shtratnikova V."/>
            <person name="Makarenko M."/>
            <person name="Klepikova A."/>
            <person name="Omelchenko D."/>
            <person name="Novikova G."/>
            <person name="Obukhova E."/>
            <person name="Bogdanov V."/>
            <person name="Penin A."/>
            <person name="Logacheva M."/>
        </authorList>
    </citation>
    <scope>NUCLEOTIDE SEQUENCE</scope>
    <source>
        <strain evidence="11">Hsosn_3</strain>
        <tissue evidence="11">Leaf</tissue>
    </source>
</reference>
<dbReference type="SMART" id="SM00184">
    <property type="entry name" value="RING"/>
    <property type="match status" value="1"/>
</dbReference>
<dbReference type="Pfam" id="PF13639">
    <property type="entry name" value="zf-RING_2"/>
    <property type="match status" value="1"/>
</dbReference>
<feature type="region of interest" description="Disordered" evidence="9">
    <location>
        <begin position="99"/>
        <end position="125"/>
    </location>
</feature>